<name>A0A6L8W6I6_9PROT</name>
<dbReference type="SUPFAM" id="SSF53187">
    <property type="entry name" value="Zn-dependent exopeptidases"/>
    <property type="match status" value="1"/>
</dbReference>
<proteinExistence type="predicted"/>
<gene>
    <name evidence="1" type="ORF">GQE98_05670</name>
</gene>
<protein>
    <submittedName>
        <fullName evidence="1">N-formylglutamate amidohydrolase</fullName>
    </submittedName>
</protein>
<keyword evidence="2" id="KW-1185">Reference proteome</keyword>
<evidence type="ECO:0000313" key="1">
    <source>
        <dbReference type="EMBL" id="MZR30123.1"/>
    </source>
</evidence>
<dbReference type="Pfam" id="PF05013">
    <property type="entry name" value="FGase"/>
    <property type="match status" value="1"/>
</dbReference>
<reference evidence="1 2" key="1">
    <citation type="submission" date="2019-12" db="EMBL/GenBank/DDBJ databases">
        <title>Snethiella sp. nov. sp. isolated from sea sand.</title>
        <authorList>
            <person name="Kim J."/>
            <person name="Jeong S.E."/>
            <person name="Jung H.S."/>
            <person name="Jeon C.O."/>
        </authorList>
    </citation>
    <scope>NUCLEOTIDE SEQUENCE [LARGE SCALE GENOMIC DNA]</scope>
    <source>
        <strain evidence="1 2">DP05</strain>
    </source>
</reference>
<dbReference type="InterPro" id="IPR007709">
    <property type="entry name" value="N-FG_amidohydro"/>
</dbReference>
<accession>A0A6L8W6I6</accession>
<keyword evidence="1" id="KW-0378">Hydrolase</keyword>
<organism evidence="1 2">
    <name type="scientific">Sneathiella litorea</name>
    <dbReference type="NCBI Taxonomy" id="2606216"/>
    <lineage>
        <taxon>Bacteria</taxon>
        <taxon>Pseudomonadati</taxon>
        <taxon>Pseudomonadota</taxon>
        <taxon>Alphaproteobacteria</taxon>
        <taxon>Sneathiellales</taxon>
        <taxon>Sneathiellaceae</taxon>
        <taxon>Sneathiella</taxon>
    </lineage>
</organism>
<dbReference type="Proteomes" id="UP000476030">
    <property type="component" value="Unassembled WGS sequence"/>
</dbReference>
<dbReference type="GO" id="GO:0016787">
    <property type="term" value="F:hydrolase activity"/>
    <property type="evidence" value="ECO:0007669"/>
    <property type="project" value="UniProtKB-KW"/>
</dbReference>
<comment type="caution">
    <text evidence="1">The sequence shown here is derived from an EMBL/GenBank/DDBJ whole genome shotgun (WGS) entry which is preliminary data.</text>
</comment>
<dbReference type="RefSeq" id="WP_161314649.1">
    <property type="nucleotide sequence ID" value="NZ_WTUW01000001.1"/>
</dbReference>
<dbReference type="AlphaFoldDB" id="A0A6L8W6I6"/>
<dbReference type="EMBL" id="WTUW01000001">
    <property type="protein sequence ID" value="MZR30123.1"/>
    <property type="molecule type" value="Genomic_DNA"/>
</dbReference>
<sequence length="296" mass="33387">MSNSIMVAFASPVKISWPKEWRVPFVFSSPHSGRNYPTDFVESSMLDFNRLRQSEDFLVDELFACAPDYGAPLICADFPRAYCDANREAFELDPQMYKTPLPDYVVSASPRLASGIGTIPKVVGVGQEIYGGKLDFEEAQRRINECYFPYHHALRQLLDEGRKKFGSIFLLDCHSMPEAFPARTGMRLGIKGQRPDIVLGNRYGTSCGLNLFKETFTRLESYGYHVGQNSPYAGGYITSHYGDPDRNIHALQIEINRALYMNQRTLEPTEGFNILKNSIAGLVRDMSSDYSSLRTA</sequence>
<evidence type="ECO:0000313" key="2">
    <source>
        <dbReference type="Proteomes" id="UP000476030"/>
    </source>
</evidence>
<dbReference type="Gene3D" id="3.40.630.40">
    <property type="entry name" value="Zn-dependent exopeptidases"/>
    <property type="match status" value="1"/>
</dbReference>